<protein>
    <submittedName>
        <fullName evidence="2">Protein FAR1-RELATED SEQUENCE</fullName>
    </submittedName>
</protein>
<organism evidence="1 2">
    <name type="scientific">Caenorhabditis tropicalis</name>
    <dbReference type="NCBI Taxonomy" id="1561998"/>
    <lineage>
        <taxon>Eukaryota</taxon>
        <taxon>Metazoa</taxon>
        <taxon>Ecdysozoa</taxon>
        <taxon>Nematoda</taxon>
        <taxon>Chromadorea</taxon>
        <taxon>Rhabditida</taxon>
        <taxon>Rhabditina</taxon>
        <taxon>Rhabditomorpha</taxon>
        <taxon>Rhabditoidea</taxon>
        <taxon>Rhabditidae</taxon>
        <taxon>Peloderinae</taxon>
        <taxon>Caenorhabditis</taxon>
    </lineage>
</organism>
<dbReference type="AlphaFoldDB" id="A0A1I7TXT5"/>
<dbReference type="Proteomes" id="UP000095282">
    <property type="component" value="Unplaced"/>
</dbReference>
<keyword evidence="1" id="KW-1185">Reference proteome</keyword>
<evidence type="ECO:0000313" key="2">
    <source>
        <dbReference type="WBParaSite" id="Csp11.Scaffold629.g12870.t1"/>
    </source>
</evidence>
<name>A0A1I7TXT5_9PELO</name>
<proteinExistence type="predicted"/>
<reference evidence="2" key="1">
    <citation type="submission" date="2016-11" db="UniProtKB">
        <authorList>
            <consortium name="WormBaseParasite"/>
        </authorList>
    </citation>
    <scope>IDENTIFICATION</scope>
</reference>
<dbReference type="WBParaSite" id="Csp11.Scaffold629.g12870.t1">
    <property type="protein sequence ID" value="Csp11.Scaffold629.g12870.t1"/>
    <property type="gene ID" value="Csp11.Scaffold629.g12870"/>
</dbReference>
<accession>A0A1I7TXT5</accession>
<evidence type="ECO:0000313" key="1">
    <source>
        <dbReference type="Proteomes" id="UP000095282"/>
    </source>
</evidence>
<dbReference type="PANTHER" id="PTHR22989:SF20">
    <property type="entry name" value="USP DOMAIN-CONTAINING PROTEIN"/>
    <property type="match status" value="1"/>
</dbReference>
<dbReference type="PANTHER" id="PTHR22989">
    <property type="entry name" value="UNCHARACTERIZED DUF13 C.ELEGANS"/>
    <property type="match status" value="1"/>
</dbReference>
<sequence length="225" mass="26619">MVNGYLCAVDRCVYEFFDETKNDKFELMWRKMPDSLNWCATNAQMSVTKFTSKKEILMFKVKNMMERKKQKTDEKCTAVVISFDDDSSLKDLDLERTLKTCTVHYVDFSSSRIHGLAKLLKSFDSVIDVLIVGPSKSSSHLLFQHFFGDYYNYLPTVCQINFAHTLPRPREENGFMESIQRLLSEKKFLLMGASKDRTDMHVNLFFENMDQKYCRDRYFRYLSYF</sequence>
<dbReference type="STRING" id="1561998.A0A1I7TXT5"/>